<dbReference type="EMBL" id="OE843686">
    <property type="protein sequence ID" value="CAD7603698.1"/>
    <property type="molecule type" value="Genomic_DNA"/>
</dbReference>
<gene>
    <name evidence="1" type="ORF">TGEB3V08_LOCUS8877</name>
</gene>
<proteinExistence type="predicted"/>
<sequence>MFERTVSGGSYILGLASEAECETFVH</sequence>
<dbReference type="AlphaFoldDB" id="A0A7R9K6Q7"/>
<name>A0A7R9K6Q7_TIMGE</name>
<protein>
    <submittedName>
        <fullName evidence="1">Uncharacterized protein</fullName>
    </submittedName>
</protein>
<organism evidence="1">
    <name type="scientific">Timema genevievae</name>
    <name type="common">Walking stick</name>
    <dbReference type="NCBI Taxonomy" id="629358"/>
    <lineage>
        <taxon>Eukaryota</taxon>
        <taxon>Metazoa</taxon>
        <taxon>Ecdysozoa</taxon>
        <taxon>Arthropoda</taxon>
        <taxon>Hexapoda</taxon>
        <taxon>Insecta</taxon>
        <taxon>Pterygota</taxon>
        <taxon>Neoptera</taxon>
        <taxon>Polyneoptera</taxon>
        <taxon>Phasmatodea</taxon>
        <taxon>Timematodea</taxon>
        <taxon>Timematoidea</taxon>
        <taxon>Timematidae</taxon>
        <taxon>Timema</taxon>
    </lineage>
</organism>
<reference evidence="1" key="1">
    <citation type="submission" date="2020-11" db="EMBL/GenBank/DDBJ databases">
        <authorList>
            <person name="Tran Van P."/>
        </authorList>
    </citation>
    <scope>NUCLEOTIDE SEQUENCE</scope>
</reference>
<accession>A0A7R9K6Q7</accession>
<evidence type="ECO:0000313" key="1">
    <source>
        <dbReference type="EMBL" id="CAD7603698.1"/>
    </source>
</evidence>